<dbReference type="PROSITE" id="PS51556">
    <property type="entry name" value="SAM_MT_MG_PIX"/>
    <property type="match status" value="1"/>
</dbReference>
<comment type="caution">
    <text evidence="6">The sequence shown here is derived from an EMBL/GenBank/DDBJ whole genome shotgun (WGS) entry which is preliminary data.</text>
</comment>
<evidence type="ECO:0000313" key="6">
    <source>
        <dbReference type="EMBL" id="MBC9784215.1"/>
    </source>
</evidence>
<proteinExistence type="predicted"/>
<gene>
    <name evidence="6" type="primary">bchM</name>
    <name evidence="6" type="ORF">H1S01_06790</name>
</gene>
<dbReference type="InterPro" id="IPR029063">
    <property type="entry name" value="SAM-dependent_MTases_sf"/>
</dbReference>
<dbReference type="EC" id="2.1.1.11" evidence="4"/>
<dbReference type="InterPro" id="IPR010251">
    <property type="entry name" value="Mg_prot_MeTrfase"/>
</dbReference>
<dbReference type="CDD" id="cd02440">
    <property type="entry name" value="AdoMet_MTases"/>
    <property type="match status" value="1"/>
</dbReference>
<evidence type="ECO:0000256" key="4">
    <source>
        <dbReference type="NCBIfam" id="TIGR02021"/>
    </source>
</evidence>
<evidence type="ECO:0000256" key="3">
    <source>
        <dbReference type="ARBA" id="ARBA00022691"/>
    </source>
</evidence>
<dbReference type="PANTHER" id="PTHR43464:SF19">
    <property type="entry name" value="UBIQUINONE BIOSYNTHESIS O-METHYLTRANSFERASE, MITOCHONDRIAL"/>
    <property type="match status" value="1"/>
</dbReference>
<keyword evidence="3" id="KW-0949">S-adenosyl-L-methionine</keyword>
<dbReference type="NCBIfam" id="TIGR02021">
    <property type="entry name" value="BchM-ChlM"/>
    <property type="match status" value="1"/>
</dbReference>
<dbReference type="Gene3D" id="3.40.50.150">
    <property type="entry name" value="Vaccinia Virus protein VP39"/>
    <property type="match status" value="1"/>
</dbReference>
<dbReference type="SUPFAM" id="SSF53335">
    <property type="entry name" value="S-adenosyl-L-methionine-dependent methyltransferases"/>
    <property type="match status" value="1"/>
</dbReference>
<dbReference type="Pfam" id="PF07109">
    <property type="entry name" value="Mg-por_mtran_C"/>
    <property type="match status" value="1"/>
</dbReference>
<evidence type="ECO:0000259" key="5">
    <source>
        <dbReference type="Pfam" id="PF07109"/>
    </source>
</evidence>
<dbReference type="GO" id="GO:0046406">
    <property type="term" value="F:magnesium protoporphyrin IX methyltransferase activity"/>
    <property type="evidence" value="ECO:0007669"/>
    <property type="project" value="UniProtKB-EC"/>
</dbReference>
<dbReference type="GO" id="GO:0032259">
    <property type="term" value="P:methylation"/>
    <property type="evidence" value="ECO:0007669"/>
    <property type="project" value="UniProtKB-KW"/>
</dbReference>
<accession>A0ABR7T1K9</accession>
<dbReference type="Proteomes" id="UP000617402">
    <property type="component" value="Unassembled WGS sequence"/>
</dbReference>
<organism evidence="6 7">
    <name type="scientific">Heliobacterium chlorum</name>
    <dbReference type="NCBI Taxonomy" id="2698"/>
    <lineage>
        <taxon>Bacteria</taxon>
        <taxon>Bacillati</taxon>
        <taxon>Bacillota</taxon>
        <taxon>Clostridia</taxon>
        <taxon>Eubacteriales</taxon>
        <taxon>Heliobacteriaceae</taxon>
        <taxon>Heliobacterium</taxon>
    </lineage>
</organism>
<evidence type="ECO:0000256" key="2">
    <source>
        <dbReference type="ARBA" id="ARBA00022679"/>
    </source>
</evidence>
<dbReference type="PANTHER" id="PTHR43464">
    <property type="entry name" value="METHYLTRANSFERASE"/>
    <property type="match status" value="1"/>
</dbReference>
<keyword evidence="2 6" id="KW-0808">Transferase</keyword>
<protein>
    <recommendedName>
        <fullName evidence="4">Magnesium protoporphyrin IX methyltransferase</fullName>
        <ecNumber evidence="4">2.1.1.11</ecNumber>
    </recommendedName>
</protein>
<evidence type="ECO:0000256" key="1">
    <source>
        <dbReference type="ARBA" id="ARBA00022603"/>
    </source>
</evidence>
<name>A0ABR7T1K9_HELCL</name>
<dbReference type="EMBL" id="JACVHF010000004">
    <property type="protein sequence ID" value="MBC9784215.1"/>
    <property type="molecule type" value="Genomic_DNA"/>
</dbReference>
<keyword evidence="7" id="KW-1185">Reference proteome</keyword>
<sequence>MANEVNSYGTQKEQVRQYFDGDAFQRWAAISKGESKNFAQQKLIEGRQAIHRCLLDWIGPIKGKRLLDAGCGAGLLSETFADQGAIVKGIDISQKMIQMAQNRNQGRDNLEFKVSDLLSACGEYDILVSMDVVIHYPLADMPKLLGHLLSLTKERAYISFAPSTAWFRFLKMIGERMSGSSRTTSAYLHPMPEIERILNELGYEITREKLVSNIIYNSMLLEIKPKR</sequence>
<dbReference type="InterPro" id="IPR010940">
    <property type="entry name" value="Mg_prot_MeTrfase_C"/>
</dbReference>
<feature type="domain" description="Magnesium-protoporphyrin IX methyltransferase C-terminal" evidence="5">
    <location>
        <begin position="129"/>
        <end position="224"/>
    </location>
</feature>
<dbReference type="RefSeq" id="WP_188039327.1">
    <property type="nucleotide sequence ID" value="NZ_JACVHF010000004.1"/>
</dbReference>
<reference evidence="6 7" key="1">
    <citation type="submission" date="2020-07" db="EMBL/GenBank/DDBJ databases">
        <title>Draft whole-genome sequence of Heliobacterium chlorum DSM 3682, type strain.</title>
        <authorList>
            <person name="Kyndt J.A."/>
            <person name="Meyer T.E."/>
            <person name="Imhoff J.F."/>
        </authorList>
    </citation>
    <scope>NUCLEOTIDE SEQUENCE [LARGE SCALE GENOMIC DNA]</scope>
    <source>
        <strain evidence="6 7">DSM 3682</strain>
    </source>
</reference>
<evidence type="ECO:0000313" key="7">
    <source>
        <dbReference type="Proteomes" id="UP000617402"/>
    </source>
</evidence>
<keyword evidence="1 6" id="KW-0489">Methyltransferase</keyword>